<dbReference type="Pfam" id="PF13649">
    <property type="entry name" value="Methyltransf_25"/>
    <property type="match status" value="1"/>
</dbReference>
<dbReference type="Gene3D" id="2.20.130.10">
    <property type="entry name" value="CAC2371-like domains"/>
    <property type="match status" value="1"/>
</dbReference>
<dbReference type="GO" id="GO:0008168">
    <property type="term" value="F:methyltransferase activity"/>
    <property type="evidence" value="ECO:0007669"/>
    <property type="project" value="UniProtKB-KW"/>
</dbReference>
<keyword evidence="1 5" id="KW-0489">Methyltransferase</keyword>
<feature type="domain" description="Methyltransferase" evidence="4">
    <location>
        <begin position="54"/>
        <end position="144"/>
    </location>
</feature>
<dbReference type="PANTHER" id="PTHR43464">
    <property type="entry name" value="METHYLTRANSFERASE"/>
    <property type="match status" value="1"/>
</dbReference>
<accession>A0ABS1MFZ6</accession>
<dbReference type="InterPro" id="IPR041698">
    <property type="entry name" value="Methyltransf_25"/>
</dbReference>
<evidence type="ECO:0000256" key="3">
    <source>
        <dbReference type="ARBA" id="ARBA00022691"/>
    </source>
</evidence>
<evidence type="ECO:0000313" key="6">
    <source>
        <dbReference type="Proteomes" id="UP000602198"/>
    </source>
</evidence>
<evidence type="ECO:0000256" key="1">
    <source>
        <dbReference type="ARBA" id="ARBA00022603"/>
    </source>
</evidence>
<dbReference type="GO" id="GO:0032259">
    <property type="term" value="P:methylation"/>
    <property type="evidence" value="ECO:0007669"/>
    <property type="project" value="UniProtKB-KW"/>
</dbReference>
<keyword evidence="2" id="KW-0808">Transferase</keyword>
<dbReference type="PANTHER" id="PTHR43464:SF19">
    <property type="entry name" value="UBIQUINONE BIOSYNTHESIS O-METHYLTRANSFERASE, MITOCHONDRIAL"/>
    <property type="match status" value="1"/>
</dbReference>
<dbReference type="CDD" id="cd02440">
    <property type="entry name" value="AdoMet_MTases"/>
    <property type="match status" value="1"/>
</dbReference>
<evidence type="ECO:0000256" key="2">
    <source>
        <dbReference type="ARBA" id="ARBA00022679"/>
    </source>
</evidence>
<proteinExistence type="predicted"/>
<evidence type="ECO:0000259" key="4">
    <source>
        <dbReference type="Pfam" id="PF13649"/>
    </source>
</evidence>
<dbReference type="EMBL" id="JAERRJ010000016">
    <property type="protein sequence ID" value="MBL1079466.1"/>
    <property type="molecule type" value="Genomic_DNA"/>
</dbReference>
<dbReference type="Proteomes" id="UP000602198">
    <property type="component" value="Unassembled WGS sequence"/>
</dbReference>
<keyword evidence="3" id="KW-0949">S-adenosyl-L-methionine</keyword>
<reference evidence="5 6" key="1">
    <citation type="submission" date="2021-01" db="EMBL/GenBank/DDBJ databases">
        <title>WGS of actinomycetes isolated from Thailand.</title>
        <authorList>
            <person name="Thawai C."/>
        </authorList>
    </citation>
    <scope>NUCLEOTIDE SEQUENCE [LARGE SCALE GENOMIC DNA]</scope>
    <source>
        <strain evidence="5 6">LPG 2</strain>
    </source>
</reference>
<dbReference type="InterPro" id="IPR029063">
    <property type="entry name" value="SAM-dependent_MTases_sf"/>
</dbReference>
<keyword evidence="6" id="KW-1185">Reference proteome</keyword>
<name>A0ABS1MFZ6_9NOCA</name>
<comment type="caution">
    <text evidence="5">The sequence shown here is derived from an EMBL/GenBank/DDBJ whole genome shotgun (WGS) entry which is preliminary data.</text>
</comment>
<organism evidence="5 6">
    <name type="scientific">Nocardia acididurans</name>
    <dbReference type="NCBI Taxonomy" id="2802282"/>
    <lineage>
        <taxon>Bacteria</taxon>
        <taxon>Bacillati</taxon>
        <taxon>Actinomycetota</taxon>
        <taxon>Actinomycetes</taxon>
        <taxon>Mycobacteriales</taxon>
        <taxon>Nocardiaceae</taxon>
        <taxon>Nocardia</taxon>
    </lineage>
</organism>
<sequence>MTSHPHDPIRASENLLTDNPALYERTFPDSGDRNAVFVRDLVDRFGLGSPRKLLDVGSGTGRDAARLAEFGYAVTGIDLSPRMVAYARVKYPAVPFAVGDARDVAVDAPVDIITCLGSTLLHLHATSDIAAALSRFASCLVPGGLLILEMRSGAYLLTDHGRRALLDGESVRQVDWEGVCYTARTRLFLDLPAQLLRRRRSWTWDGCPEPVEQHDAWRLLFPQELRYLLESNGFQVEALFDTPGPLTEPGWPGNGSLSATLTGDRLHVVARRSGIAR</sequence>
<evidence type="ECO:0000313" key="5">
    <source>
        <dbReference type="EMBL" id="MBL1079466.1"/>
    </source>
</evidence>
<protein>
    <submittedName>
        <fullName evidence="5">Class I SAM-dependent methyltransferase</fullName>
    </submittedName>
</protein>
<gene>
    <name evidence="5" type="ORF">JK358_34180</name>
</gene>
<dbReference type="SUPFAM" id="SSF53335">
    <property type="entry name" value="S-adenosyl-L-methionine-dependent methyltransferases"/>
    <property type="match status" value="1"/>
</dbReference>
<dbReference type="Gene3D" id="3.40.50.150">
    <property type="entry name" value="Vaccinia Virus protein VP39"/>
    <property type="match status" value="1"/>
</dbReference>
<dbReference type="RefSeq" id="WP_201955995.1">
    <property type="nucleotide sequence ID" value="NZ_JAERRJ010000016.1"/>
</dbReference>